<name>A0AAE8XYB7_9CAUD</name>
<sequence>MTGPEEIERTDEPWKYPYVAGVLDFGSNFRVRVTKDDGARFGHVIHLQIHIENTRPAVMGFLDEFCMNHGIEPRVREREENFRLELSKRDDVRDFLRLIRPYILVRAEAVEVALEDLIPGLEEGLGSTEDGFLELMRYVDEIRSHTTQRSEPKYTEDYFRDEFGR</sequence>
<dbReference type="Proteomes" id="UP000827232">
    <property type="component" value="Segment"/>
</dbReference>
<proteinExistence type="predicted"/>
<dbReference type="GO" id="GO:0004519">
    <property type="term" value="F:endonuclease activity"/>
    <property type="evidence" value="ECO:0007669"/>
    <property type="project" value="UniProtKB-KW"/>
</dbReference>
<protein>
    <submittedName>
        <fullName evidence="1">LAGLIDADG endonuclease</fullName>
    </submittedName>
</protein>
<accession>A0AAE8XYB7</accession>
<reference evidence="1" key="1">
    <citation type="submission" date="2021-05" db="EMBL/GenBank/DDBJ databases">
        <title>Diversity, taxonomy and evolution of archaeal viruses of the class Caudoviricetes.</title>
        <authorList>
            <person name="Liu Y."/>
            <person name="Demina T.A."/>
            <person name="Roux S."/>
            <person name="Aiewsakun P."/>
            <person name="Kazlauskas D."/>
            <person name="Simmonds P."/>
            <person name="Prangishvili D."/>
            <person name="Oksanen H.M."/>
            <person name="Krupovic M."/>
        </authorList>
    </citation>
    <scope>NUCLEOTIDE SEQUENCE</scope>
    <source>
        <strain evidence="1">HRTV-25/14</strain>
    </source>
</reference>
<evidence type="ECO:0000313" key="1">
    <source>
        <dbReference type="EMBL" id="UBF22651.1"/>
    </source>
</evidence>
<dbReference type="InterPro" id="IPR027434">
    <property type="entry name" value="Homing_endonucl"/>
</dbReference>
<gene>
    <name evidence="1" type="ORF">HRTV-25_gp70</name>
</gene>
<keyword evidence="2" id="KW-1185">Reference proteome</keyword>
<keyword evidence="1" id="KW-0255">Endonuclease</keyword>
<organism evidence="1 2">
    <name type="scientific">Halorubrum tailed virus 25</name>
    <dbReference type="NCBI Taxonomy" id="2878006"/>
    <lineage>
        <taxon>Viruses</taxon>
        <taxon>Duplodnaviria</taxon>
        <taxon>Heunggongvirae</taxon>
        <taxon>Uroviricota</taxon>
        <taxon>Caudoviricetes</taxon>
        <taxon>Thumleimavirales</taxon>
        <taxon>Hafunaviridae</taxon>
        <taxon>Laminvirus</taxon>
        <taxon>Laminvirus thailandense</taxon>
        <taxon>Laminvirus HRTV25</taxon>
    </lineage>
</organism>
<dbReference type="SUPFAM" id="SSF55608">
    <property type="entry name" value="Homing endonucleases"/>
    <property type="match status" value="1"/>
</dbReference>
<dbReference type="Gene3D" id="3.10.28.10">
    <property type="entry name" value="Homing endonucleases"/>
    <property type="match status" value="1"/>
</dbReference>
<keyword evidence="1" id="KW-0378">Hydrolase</keyword>
<dbReference type="EMBL" id="MZ334521">
    <property type="protein sequence ID" value="UBF22651.1"/>
    <property type="molecule type" value="Genomic_DNA"/>
</dbReference>
<evidence type="ECO:0000313" key="2">
    <source>
        <dbReference type="Proteomes" id="UP000827232"/>
    </source>
</evidence>
<keyword evidence="1" id="KW-0540">Nuclease</keyword>